<evidence type="ECO:0000313" key="2">
    <source>
        <dbReference type="Proteomes" id="UP000886523"/>
    </source>
</evidence>
<dbReference type="EMBL" id="MU129647">
    <property type="protein sequence ID" value="KAF9502754.1"/>
    <property type="molecule type" value="Genomic_DNA"/>
</dbReference>
<dbReference type="InterPro" id="IPR041078">
    <property type="entry name" value="Plavaka"/>
</dbReference>
<dbReference type="AlphaFoldDB" id="A0A9P6ACT4"/>
<organism evidence="1 2">
    <name type="scientific">Hydnum rufescens UP504</name>
    <dbReference type="NCBI Taxonomy" id="1448309"/>
    <lineage>
        <taxon>Eukaryota</taxon>
        <taxon>Fungi</taxon>
        <taxon>Dikarya</taxon>
        <taxon>Basidiomycota</taxon>
        <taxon>Agaricomycotina</taxon>
        <taxon>Agaricomycetes</taxon>
        <taxon>Cantharellales</taxon>
        <taxon>Hydnaceae</taxon>
        <taxon>Hydnum</taxon>
    </lineage>
</organism>
<evidence type="ECO:0000313" key="1">
    <source>
        <dbReference type="EMBL" id="KAF9502754.1"/>
    </source>
</evidence>
<name>A0A9P6ACT4_9AGAM</name>
<accession>A0A9P6ACT4</accession>
<dbReference type="Pfam" id="PF18759">
    <property type="entry name" value="Plavaka"/>
    <property type="match status" value="1"/>
</dbReference>
<protein>
    <recommendedName>
        <fullName evidence="3">Transposase</fullName>
    </recommendedName>
</protein>
<proteinExistence type="predicted"/>
<sequence>MTILGVILCSDETHLTNFSGDKSVHAVYMMLGNIRSSTCRKVSEARMVIDADGNTRRCVAILLAWIADLKEQYDIVALAPNSCPSCLATYDDLGSADPLPHHTAKSILDNIHKIRAMYPHADTWQFACQAKNIGLASVENICWEGLPIDICRIICVDNLHGLHKMFKDHLILWLSNTVGKPNSITDSWHSLIVWWSGKGHRDLERHIIPVIAGADGMIPGVMRSARLLLDFIYIAQFPMQSDSTLQALKAVLSTFHDNKESFIQNGSQTGASSIINHLNIPKLHALHCWLSNIPNLGSTDNYCTEMGETLHILMCKLAYQAMNRKDYEEQIIRYLIHQESLLLFRNYLCWRNQSMDLDNTHPEDSDAPPNPHPDAILLSDAGIRLAKRPHKVICSLNDVALQYDIPDFPASIARFVVENDNGSTRRPRYDYLGDVPAAF</sequence>
<dbReference type="OrthoDB" id="2418900at2759"/>
<reference evidence="1" key="1">
    <citation type="journal article" date="2020" name="Nat. Commun.">
        <title>Large-scale genome sequencing of mycorrhizal fungi provides insights into the early evolution of symbiotic traits.</title>
        <authorList>
            <person name="Miyauchi S."/>
            <person name="Kiss E."/>
            <person name="Kuo A."/>
            <person name="Drula E."/>
            <person name="Kohler A."/>
            <person name="Sanchez-Garcia M."/>
            <person name="Morin E."/>
            <person name="Andreopoulos B."/>
            <person name="Barry K.W."/>
            <person name="Bonito G."/>
            <person name="Buee M."/>
            <person name="Carver A."/>
            <person name="Chen C."/>
            <person name="Cichocki N."/>
            <person name="Clum A."/>
            <person name="Culley D."/>
            <person name="Crous P.W."/>
            <person name="Fauchery L."/>
            <person name="Girlanda M."/>
            <person name="Hayes R.D."/>
            <person name="Keri Z."/>
            <person name="LaButti K."/>
            <person name="Lipzen A."/>
            <person name="Lombard V."/>
            <person name="Magnuson J."/>
            <person name="Maillard F."/>
            <person name="Murat C."/>
            <person name="Nolan M."/>
            <person name="Ohm R.A."/>
            <person name="Pangilinan J."/>
            <person name="Pereira M.F."/>
            <person name="Perotto S."/>
            <person name="Peter M."/>
            <person name="Pfister S."/>
            <person name="Riley R."/>
            <person name="Sitrit Y."/>
            <person name="Stielow J.B."/>
            <person name="Szollosi G."/>
            <person name="Zifcakova L."/>
            <person name="Stursova M."/>
            <person name="Spatafora J.W."/>
            <person name="Tedersoo L."/>
            <person name="Vaario L.M."/>
            <person name="Yamada A."/>
            <person name="Yan M."/>
            <person name="Wang P."/>
            <person name="Xu J."/>
            <person name="Bruns T."/>
            <person name="Baldrian P."/>
            <person name="Vilgalys R."/>
            <person name="Dunand C."/>
            <person name="Henrissat B."/>
            <person name="Grigoriev I.V."/>
            <person name="Hibbett D."/>
            <person name="Nagy L.G."/>
            <person name="Martin F.M."/>
        </authorList>
    </citation>
    <scope>NUCLEOTIDE SEQUENCE</scope>
    <source>
        <strain evidence="1">UP504</strain>
    </source>
</reference>
<evidence type="ECO:0008006" key="3">
    <source>
        <dbReference type="Google" id="ProtNLM"/>
    </source>
</evidence>
<keyword evidence="2" id="KW-1185">Reference proteome</keyword>
<dbReference type="Proteomes" id="UP000886523">
    <property type="component" value="Unassembled WGS sequence"/>
</dbReference>
<comment type="caution">
    <text evidence="1">The sequence shown here is derived from an EMBL/GenBank/DDBJ whole genome shotgun (WGS) entry which is preliminary data.</text>
</comment>
<gene>
    <name evidence="1" type="ORF">BS47DRAFT_1462307</name>
</gene>